<protein>
    <submittedName>
        <fullName evidence="1">Uncharacterized protein</fullName>
    </submittedName>
</protein>
<comment type="caution">
    <text evidence="1">The sequence shown here is derived from an EMBL/GenBank/DDBJ whole genome shotgun (WGS) entry which is preliminary data.</text>
</comment>
<dbReference type="EMBL" id="SMYL01000009">
    <property type="protein sequence ID" value="TDK63582.1"/>
    <property type="molecule type" value="Genomic_DNA"/>
</dbReference>
<sequence>MANFVELTNQYGVAVVVNVDKIQYVLPEPSVEDDSLTLIHLEGAARLCVEGSIDTVMAKILRR</sequence>
<name>A0A4R5VYM1_9BURK</name>
<keyword evidence="2" id="KW-1185">Reference proteome</keyword>
<organism evidence="1 2">
    <name type="scientific">Sapientia aquatica</name>
    <dbReference type="NCBI Taxonomy" id="1549640"/>
    <lineage>
        <taxon>Bacteria</taxon>
        <taxon>Pseudomonadati</taxon>
        <taxon>Pseudomonadota</taxon>
        <taxon>Betaproteobacteria</taxon>
        <taxon>Burkholderiales</taxon>
        <taxon>Oxalobacteraceae</taxon>
        <taxon>Sapientia</taxon>
    </lineage>
</organism>
<dbReference type="RefSeq" id="WP_133330119.1">
    <property type="nucleotide sequence ID" value="NZ_SMYL01000009.1"/>
</dbReference>
<dbReference type="AlphaFoldDB" id="A0A4R5VYM1"/>
<dbReference type="Proteomes" id="UP000294829">
    <property type="component" value="Unassembled WGS sequence"/>
</dbReference>
<proteinExistence type="predicted"/>
<reference evidence="1 2" key="1">
    <citation type="submission" date="2019-03" db="EMBL/GenBank/DDBJ databases">
        <title>Sapientia aquatica gen. nov., sp. nov., isolated from a crater lake.</title>
        <authorList>
            <person name="Felfoldi T."/>
            <person name="Szabo A."/>
            <person name="Toth E."/>
            <person name="Schumann P."/>
            <person name="Keki Z."/>
            <person name="Marialigeti K."/>
            <person name="Mathe I."/>
        </authorList>
    </citation>
    <scope>NUCLEOTIDE SEQUENCE [LARGE SCALE GENOMIC DNA]</scope>
    <source>
        <strain evidence="1 2">SA-152</strain>
    </source>
</reference>
<evidence type="ECO:0000313" key="2">
    <source>
        <dbReference type="Proteomes" id="UP000294829"/>
    </source>
</evidence>
<accession>A0A4R5VYM1</accession>
<evidence type="ECO:0000313" key="1">
    <source>
        <dbReference type="EMBL" id="TDK63582.1"/>
    </source>
</evidence>
<gene>
    <name evidence="1" type="ORF">E2I14_15385</name>
</gene>